<dbReference type="Proteomes" id="UP001143480">
    <property type="component" value="Unassembled WGS sequence"/>
</dbReference>
<dbReference type="RefSeq" id="WP_261964226.1">
    <property type="nucleotide sequence ID" value="NZ_BAAAXA010000003.1"/>
</dbReference>
<dbReference type="GO" id="GO:0070967">
    <property type="term" value="F:coenzyme F420 binding"/>
    <property type="evidence" value="ECO:0007669"/>
    <property type="project" value="TreeGrafter"/>
</dbReference>
<dbReference type="AlphaFoldDB" id="A0A9W6KQ87"/>
<reference evidence="3" key="2">
    <citation type="submission" date="2023-01" db="EMBL/GenBank/DDBJ databases">
        <authorList>
            <person name="Sun Q."/>
            <person name="Evtushenko L."/>
        </authorList>
    </citation>
    <scope>NUCLEOTIDE SEQUENCE</scope>
    <source>
        <strain evidence="3">VKM Ac-1321</strain>
    </source>
</reference>
<evidence type="ECO:0008006" key="5">
    <source>
        <dbReference type="Google" id="ProtNLM"/>
    </source>
</evidence>
<protein>
    <recommendedName>
        <fullName evidence="5">Deazaflavin-dependent oxidoreductase (Nitroreductase family)</fullName>
    </recommendedName>
</protein>
<name>A0A9W6KQ87_9ACTN</name>
<dbReference type="NCBIfam" id="TIGR00026">
    <property type="entry name" value="hi_GC_TIGR00026"/>
    <property type="match status" value="1"/>
</dbReference>
<comment type="catalytic activity">
    <reaction evidence="2">
        <text>oxidized coenzyme F420-(gamma-L-Glu)(n) + a quinol + H(+) = reduced coenzyme F420-(gamma-L-Glu)(n) + a quinone</text>
        <dbReference type="Rhea" id="RHEA:39663"/>
        <dbReference type="Rhea" id="RHEA-COMP:12939"/>
        <dbReference type="Rhea" id="RHEA-COMP:14378"/>
        <dbReference type="ChEBI" id="CHEBI:15378"/>
        <dbReference type="ChEBI" id="CHEBI:24646"/>
        <dbReference type="ChEBI" id="CHEBI:132124"/>
        <dbReference type="ChEBI" id="CHEBI:133980"/>
        <dbReference type="ChEBI" id="CHEBI:139511"/>
    </reaction>
</comment>
<dbReference type="Gene3D" id="2.30.110.10">
    <property type="entry name" value="Electron Transport, Fmn-binding Protein, Chain A"/>
    <property type="match status" value="1"/>
</dbReference>
<proteinExistence type="inferred from homology"/>
<gene>
    <name evidence="3" type="ORF">GCM10017581_070040</name>
</gene>
<evidence type="ECO:0000256" key="1">
    <source>
        <dbReference type="ARBA" id="ARBA00008710"/>
    </source>
</evidence>
<dbReference type="InterPro" id="IPR012349">
    <property type="entry name" value="Split_barrel_FMN-bd"/>
</dbReference>
<dbReference type="PANTHER" id="PTHR39428:SF1">
    <property type="entry name" value="F420H(2)-DEPENDENT QUINONE REDUCTASE RV1261C"/>
    <property type="match status" value="1"/>
</dbReference>
<comment type="caution">
    <text evidence="3">The sequence shown here is derived from an EMBL/GenBank/DDBJ whole genome shotgun (WGS) entry which is preliminary data.</text>
</comment>
<accession>A0A9W6KQ87</accession>
<reference evidence="3" key="1">
    <citation type="journal article" date="2014" name="Int. J. Syst. Evol. Microbiol.">
        <title>Complete genome sequence of Corynebacterium casei LMG S-19264T (=DSM 44701T), isolated from a smear-ripened cheese.</title>
        <authorList>
            <consortium name="US DOE Joint Genome Institute (JGI-PGF)"/>
            <person name="Walter F."/>
            <person name="Albersmeier A."/>
            <person name="Kalinowski J."/>
            <person name="Ruckert C."/>
        </authorList>
    </citation>
    <scope>NUCLEOTIDE SEQUENCE</scope>
    <source>
        <strain evidence="3">VKM Ac-1321</strain>
    </source>
</reference>
<evidence type="ECO:0000313" key="3">
    <source>
        <dbReference type="EMBL" id="GLL05257.1"/>
    </source>
</evidence>
<dbReference type="GO" id="GO:0005886">
    <property type="term" value="C:plasma membrane"/>
    <property type="evidence" value="ECO:0007669"/>
    <property type="project" value="TreeGrafter"/>
</dbReference>
<dbReference type="PANTHER" id="PTHR39428">
    <property type="entry name" value="F420H(2)-DEPENDENT QUINONE REDUCTASE RV1261C"/>
    <property type="match status" value="1"/>
</dbReference>
<dbReference type="EMBL" id="BSFP01000054">
    <property type="protein sequence ID" value="GLL05257.1"/>
    <property type="molecule type" value="Genomic_DNA"/>
</dbReference>
<sequence length="130" mass="14290">MGLMKNLMIGIHKRTGDRFAGMDLLYLTTVGAKSGKERVSPVARFGDGDGAWLVVASNNGAERNPAWYHNLKAHPDQVWIEHGGSRRPATPRELTGAEREAALERIVAAQPRFAGYLKKTSRALPVIRLT</sequence>
<organism evidence="3 4">
    <name type="scientific">Dactylosporangium matsuzakiense</name>
    <dbReference type="NCBI Taxonomy" id="53360"/>
    <lineage>
        <taxon>Bacteria</taxon>
        <taxon>Bacillati</taxon>
        <taxon>Actinomycetota</taxon>
        <taxon>Actinomycetes</taxon>
        <taxon>Micromonosporales</taxon>
        <taxon>Micromonosporaceae</taxon>
        <taxon>Dactylosporangium</taxon>
    </lineage>
</organism>
<dbReference type="GO" id="GO:0016491">
    <property type="term" value="F:oxidoreductase activity"/>
    <property type="evidence" value="ECO:0007669"/>
    <property type="project" value="InterPro"/>
</dbReference>
<evidence type="ECO:0000313" key="4">
    <source>
        <dbReference type="Proteomes" id="UP001143480"/>
    </source>
</evidence>
<evidence type="ECO:0000256" key="2">
    <source>
        <dbReference type="ARBA" id="ARBA00049106"/>
    </source>
</evidence>
<dbReference type="InterPro" id="IPR004378">
    <property type="entry name" value="F420H2_quin_Rdtase"/>
</dbReference>
<comment type="similarity">
    <text evidence="1">Belongs to the F420H(2)-dependent quinone reductase family.</text>
</comment>
<keyword evidence="4" id="KW-1185">Reference proteome</keyword>
<dbReference type="Pfam" id="PF04075">
    <property type="entry name" value="F420H2_quin_red"/>
    <property type="match status" value="1"/>
</dbReference>